<accession>A0A9D5DAH3</accession>
<dbReference type="AlphaFoldDB" id="A0A9D5DAH3"/>
<feature type="region of interest" description="Disordered" evidence="1">
    <location>
        <begin position="124"/>
        <end position="166"/>
    </location>
</feature>
<dbReference type="PANTHER" id="PTHR37256:SF1">
    <property type="entry name" value="MYB-LIKE PROTEIN A"/>
    <property type="match status" value="1"/>
</dbReference>
<reference evidence="2" key="2">
    <citation type="journal article" date="2022" name="Hortic Res">
        <title>The genome of Dioscorea zingiberensis sheds light on the biosynthesis, origin and evolution of the medicinally important diosgenin saponins.</title>
        <authorList>
            <person name="Li Y."/>
            <person name="Tan C."/>
            <person name="Li Z."/>
            <person name="Guo J."/>
            <person name="Li S."/>
            <person name="Chen X."/>
            <person name="Wang C."/>
            <person name="Dai X."/>
            <person name="Yang H."/>
            <person name="Song W."/>
            <person name="Hou L."/>
            <person name="Xu J."/>
            <person name="Tong Z."/>
            <person name="Xu A."/>
            <person name="Yuan X."/>
            <person name="Wang W."/>
            <person name="Yang Q."/>
            <person name="Chen L."/>
            <person name="Sun Z."/>
            <person name="Wang K."/>
            <person name="Pan B."/>
            <person name="Chen J."/>
            <person name="Bao Y."/>
            <person name="Liu F."/>
            <person name="Qi X."/>
            <person name="Gang D.R."/>
            <person name="Wen J."/>
            <person name="Li J."/>
        </authorList>
    </citation>
    <scope>NUCLEOTIDE SEQUENCE</scope>
    <source>
        <strain evidence="2">Dzin_1.0</strain>
    </source>
</reference>
<feature type="compositionally biased region" description="Basic residues" evidence="1">
    <location>
        <begin position="1"/>
        <end position="11"/>
    </location>
</feature>
<evidence type="ECO:0000313" key="2">
    <source>
        <dbReference type="EMBL" id="KAJ0987474.1"/>
    </source>
</evidence>
<name>A0A9D5DAH3_9LILI</name>
<dbReference type="PANTHER" id="PTHR37256">
    <property type="entry name" value="E1A-BINDING PROTEIN P400-LIKE"/>
    <property type="match status" value="1"/>
</dbReference>
<feature type="compositionally biased region" description="Low complexity" evidence="1">
    <location>
        <begin position="129"/>
        <end position="138"/>
    </location>
</feature>
<evidence type="ECO:0000313" key="3">
    <source>
        <dbReference type="Proteomes" id="UP001085076"/>
    </source>
</evidence>
<feature type="compositionally biased region" description="Basic and acidic residues" evidence="1">
    <location>
        <begin position="12"/>
        <end position="23"/>
    </location>
</feature>
<reference evidence="2" key="1">
    <citation type="submission" date="2021-03" db="EMBL/GenBank/DDBJ databases">
        <authorList>
            <person name="Li Z."/>
            <person name="Yang C."/>
        </authorList>
    </citation>
    <scope>NUCLEOTIDE SEQUENCE</scope>
    <source>
        <strain evidence="2">Dzin_1.0</strain>
        <tissue evidence="2">Leaf</tissue>
    </source>
</reference>
<protein>
    <recommendedName>
        <fullName evidence="4">Hydroxyproline-rich glycoprotein family protein</fullName>
    </recommendedName>
</protein>
<comment type="caution">
    <text evidence="2">The sequence shown here is derived from an EMBL/GenBank/DDBJ whole genome shotgun (WGS) entry which is preliminary data.</text>
</comment>
<dbReference type="EMBL" id="JAGGNH010000001">
    <property type="protein sequence ID" value="KAJ0987474.1"/>
    <property type="molecule type" value="Genomic_DNA"/>
</dbReference>
<dbReference type="Proteomes" id="UP001085076">
    <property type="component" value="Miscellaneous, Linkage group lg01"/>
</dbReference>
<evidence type="ECO:0008006" key="4">
    <source>
        <dbReference type="Google" id="ProtNLM"/>
    </source>
</evidence>
<gene>
    <name evidence="2" type="ORF">J5N97_005830</name>
</gene>
<proteinExistence type="predicted"/>
<keyword evidence="3" id="KW-1185">Reference proteome</keyword>
<feature type="compositionally biased region" description="Pro residues" evidence="1">
    <location>
        <begin position="139"/>
        <end position="161"/>
    </location>
</feature>
<feature type="region of interest" description="Disordered" evidence="1">
    <location>
        <begin position="1"/>
        <end position="104"/>
    </location>
</feature>
<sequence length="431" mass="48181">MRSRSSSKHSCRSMEVERPKTNEEPQLSGAYIRSLVKQLSSSRTKEPMNPKSPNTVLGDEISQDPTKLVESPSETQQPQPPVPQPKKQVRRRLHTSRPYQEKLLNMAEARREIVTALKFHRAAMKQAVEQQQQQHTAPPLAPPPPPPPPPPPQPLPPPLEEPTPRMCHTNVMLPNYLHNPPVQPYTYPSPLSWPYSPIAPLPVVSDNLNLPLPNQPLGLNLSFQGFTNLESPFYNNKPALLSLLSPSSSSSSYSSPSSPMTLSGLQVPAVLNGPQTCSEDAFDPASSVLHPVMDDEEMAEIRSLGEQHEMEWNDTMNLMTSAWWCKFLNKMELDSHTGLGGDGDGFQVFEEIMDIPTWLSDGSGGNASDSCFLPQHFDDYYSDNYLQDTALPRMDIGEIEGLDVEWVYYSKRTIISFSDSIQAYRVVSHLK</sequence>
<evidence type="ECO:0000256" key="1">
    <source>
        <dbReference type="SAM" id="MobiDB-lite"/>
    </source>
</evidence>
<organism evidence="2 3">
    <name type="scientific">Dioscorea zingiberensis</name>
    <dbReference type="NCBI Taxonomy" id="325984"/>
    <lineage>
        <taxon>Eukaryota</taxon>
        <taxon>Viridiplantae</taxon>
        <taxon>Streptophyta</taxon>
        <taxon>Embryophyta</taxon>
        <taxon>Tracheophyta</taxon>
        <taxon>Spermatophyta</taxon>
        <taxon>Magnoliopsida</taxon>
        <taxon>Liliopsida</taxon>
        <taxon>Dioscoreales</taxon>
        <taxon>Dioscoreaceae</taxon>
        <taxon>Dioscorea</taxon>
    </lineage>
</organism>
<dbReference type="OrthoDB" id="692030at2759"/>